<keyword evidence="2" id="KW-0489">Methyltransferase</keyword>
<dbReference type="AlphaFoldDB" id="A0A914DFT5"/>
<keyword evidence="5" id="KW-1185">Reference proteome</keyword>
<evidence type="ECO:0000256" key="3">
    <source>
        <dbReference type="ARBA" id="ARBA00022679"/>
    </source>
</evidence>
<dbReference type="SUPFAM" id="SSF53335">
    <property type="entry name" value="S-adenosyl-L-methionine-dependent methyltransferases"/>
    <property type="match status" value="1"/>
</dbReference>
<dbReference type="InterPro" id="IPR029063">
    <property type="entry name" value="SAM-dependent_MTases_sf"/>
</dbReference>
<dbReference type="GO" id="GO:0032259">
    <property type="term" value="P:methylation"/>
    <property type="evidence" value="ECO:0007669"/>
    <property type="project" value="UniProtKB-KW"/>
</dbReference>
<evidence type="ECO:0000259" key="4">
    <source>
        <dbReference type="Pfam" id="PF08241"/>
    </source>
</evidence>
<protein>
    <submittedName>
        <fullName evidence="6">Methyltransferase type 11 domain-containing protein</fullName>
    </submittedName>
</protein>
<dbReference type="Pfam" id="PF08241">
    <property type="entry name" value="Methyltransf_11"/>
    <property type="match status" value="1"/>
</dbReference>
<comment type="similarity">
    <text evidence="1">Belongs to the methyltransferase superfamily.</text>
</comment>
<dbReference type="Gene3D" id="3.40.50.150">
    <property type="entry name" value="Vaccinia Virus protein VP39"/>
    <property type="match status" value="1"/>
</dbReference>
<dbReference type="CDD" id="cd02440">
    <property type="entry name" value="AdoMet_MTases"/>
    <property type="match status" value="1"/>
</dbReference>
<evidence type="ECO:0000256" key="2">
    <source>
        <dbReference type="ARBA" id="ARBA00022603"/>
    </source>
</evidence>
<evidence type="ECO:0000313" key="5">
    <source>
        <dbReference type="Proteomes" id="UP000887540"/>
    </source>
</evidence>
<reference evidence="6" key="1">
    <citation type="submission" date="2022-11" db="UniProtKB">
        <authorList>
            <consortium name="WormBaseParasite"/>
        </authorList>
    </citation>
    <scope>IDENTIFICATION</scope>
</reference>
<dbReference type="InterPro" id="IPR013216">
    <property type="entry name" value="Methyltransf_11"/>
</dbReference>
<feature type="domain" description="Methyltransferase type 11" evidence="4">
    <location>
        <begin position="49"/>
        <end position="142"/>
    </location>
</feature>
<dbReference type="GO" id="GO:0008757">
    <property type="term" value="F:S-adenosylmethionine-dependent methyltransferase activity"/>
    <property type="evidence" value="ECO:0007669"/>
    <property type="project" value="InterPro"/>
</dbReference>
<dbReference type="InterPro" id="IPR051052">
    <property type="entry name" value="Diverse_substrate_MTase"/>
</dbReference>
<evidence type="ECO:0000313" key="6">
    <source>
        <dbReference type="WBParaSite" id="ACRNAN_scaffold2375.g19535.t1"/>
    </source>
</evidence>
<evidence type="ECO:0000256" key="1">
    <source>
        <dbReference type="ARBA" id="ARBA00008361"/>
    </source>
</evidence>
<dbReference type="PANTHER" id="PTHR44942">
    <property type="entry name" value="METHYLTRANSF_11 DOMAIN-CONTAINING PROTEIN"/>
    <property type="match status" value="1"/>
</dbReference>
<organism evidence="5 6">
    <name type="scientific">Acrobeloides nanus</name>
    <dbReference type="NCBI Taxonomy" id="290746"/>
    <lineage>
        <taxon>Eukaryota</taxon>
        <taxon>Metazoa</taxon>
        <taxon>Ecdysozoa</taxon>
        <taxon>Nematoda</taxon>
        <taxon>Chromadorea</taxon>
        <taxon>Rhabditida</taxon>
        <taxon>Tylenchina</taxon>
        <taxon>Cephalobomorpha</taxon>
        <taxon>Cephaloboidea</taxon>
        <taxon>Cephalobidae</taxon>
        <taxon>Acrobeloides</taxon>
    </lineage>
</organism>
<dbReference type="WBParaSite" id="ACRNAN_scaffold2375.g19535.t1">
    <property type="protein sequence ID" value="ACRNAN_scaffold2375.g19535.t1"/>
    <property type="gene ID" value="ACRNAN_scaffold2375.g19535"/>
</dbReference>
<accession>A0A914DFT5</accession>
<dbReference type="PANTHER" id="PTHR44942:SF4">
    <property type="entry name" value="METHYLTRANSFERASE TYPE 11 DOMAIN-CONTAINING PROTEIN"/>
    <property type="match status" value="1"/>
</dbReference>
<proteinExistence type="inferred from homology"/>
<name>A0A914DFT5_9BILA</name>
<dbReference type="Proteomes" id="UP000887540">
    <property type="component" value="Unplaced"/>
</dbReference>
<sequence>MDYKPDINLKTTFDGVAKKYEEARLGYPDELFEKLIEVTEIDTEKSNLLEIGCGTGKGTVSLAKKGFKILGVEPGEQLAELARNILAPYPDVTIQTKTFEQVSQPPNAIDLIFSANAFHWVDPTVKFKKTHDLLKPHGYLAIISHERVADEKNDEYNRLSQVIFEKYIPGADFLYKHVKKISEMTPSDEYDHDLFELAYFGCFPVSLKGTTDQAIKLLETISHTIALDEETRNKFFGEMRELIDGKFGGIFEGINGSILTVLRAK</sequence>
<keyword evidence="3" id="KW-0808">Transferase</keyword>